<name>A0A328A7U4_9STAP</name>
<dbReference type="EMBL" id="PZJG01000001">
    <property type="protein sequence ID" value="RAK50447.1"/>
    <property type="molecule type" value="Genomic_DNA"/>
</dbReference>
<dbReference type="InterPro" id="IPR008003">
    <property type="entry name" value="DUF739"/>
</dbReference>
<evidence type="ECO:0000313" key="2">
    <source>
        <dbReference type="Proteomes" id="UP000249579"/>
    </source>
</evidence>
<dbReference type="GO" id="GO:0003677">
    <property type="term" value="F:DNA binding"/>
    <property type="evidence" value="ECO:0007669"/>
    <property type="project" value="InterPro"/>
</dbReference>
<sequence length="80" mass="9503">MSDVKFDYSLLIERMNEMNYTKTKLAKEMSIGRTTLNEKLSNNTLFKQNEIKLMCKLLKIKSSKINDYFFKEVVQKTVQK</sequence>
<dbReference type="SUPFAM" id="SSF47413">
    <property type="entry name" value="lambda repressor-like DNA-binding domains"/>
    <property type="match status" value="1"/>
</dbReference>
<organism evidence="1 2">
    <name type="scientific">Macrococcoides bohemicum</name>
    <dbReference type="NCBI Taxonomy" id="1903056"/>
    <lineage>
        <taxon>Bacteria</taxon>
        <taxon>Bacillati</taxon>
        <taxon>Bacillota</taxon>
        <taxon>Bacilli</taxon>
        <taxon>Bacillales</taxon>
        <taxon>Staphylococcaceae</taxon>
        <taxon>Macrococcoides</taxon>
    </lineage>
</organism>
<dbReference type="Proteomes" id="UP000249579">
    <property type="component" value="Unassembled WGS sequence"/>
</dbReference>
<dbReference type="AlphaFoldDB" id="A0A328A7U4"/>
<dbReference type="OrthoDB" id="2087228at2"/>
<accession>A0A328A7U4</accession>
<dbReference type="RefSeq" id="WP_111744923.1">
    <property type="nucleotide sequence ID" value="NZ_JBHSQY010000001.1"/>
</dbReference>
<proteinExistence type="predicted"/>
<dbReference type="Gene3D" id="1.10.260.40">
    <property type="entry name" value="lambda repressor-like DNA-binding domains"/>
    <property type="match status" value="1"/>
</dbReference>
<comment type="caution">
    <text evidence="1">The sequence shown here is derived from an EMBL/GenBank/DDBJ whole genome shotgun (WGS) entry which is preliminary data.</text>
</comment>
<dbReference type="Pfam" id="PF05339">
    <property type="entry name" value="DUF739"/>
    <property type="match status" value="1"/>
</dbReference>
<gene>
    <name evidence="1" type="ORF">BHX94_02985</name>
</gene>
<dbReference type="InterPro" id="IPR010982">
    <property type="entry name" value="Lambda_DNA-bd_dom_sf"/>
</dbReference>
<protein>
    <submittedName>
        <fullName evidence="1">DUF739 domain-containing protein</fullName>
    </submittedName>
</protein>
<evidence type="ECO:0000313" key="1">
    <source>
        <dbReference type="EMBL" id="RAK50447.1"/>
    </source>
</evidence>
<reference evidence="1 2" key="1">
    <citation type="journal article" date="2018" name="Front. Microbiol.">
        <title>Description and Comparative Genomics of Macrococcus caseolyticus subsp. hominis subsp. nov., Macrococcus goetzii sp. nov., Macrococcus epidermidis sp. nov., and Macrococcus bohemicus sp. nov., Novel Macrococci From Human Clinical Material With Virulence Potential and Suspected Uptake of Foreign DNA by Natural Transformation.</title>
        <authorList>
            <person name="Maslanova I."/>
            <person name="Wertheimer Z."/>
            <person name="Sedlacek I."/>
            <person name="Svec P."/>
            <person name="Indrakova A."/>
            <person name="Kovarovic V."/>
            <person name="Schumann P."/>
            <person name="Sproer C."/>
            <person name="Kralova S."/>
            <person name="Sedo O."/>
            <person name="Kristofova L."/>
            <person name="Vrbovska V."/>
            <person name="Fuzik T."/>
            <person name="Petras P."/>
            <person name="Zdrahal Z."/>
            <person name="Ruzickova V."/>
            <person name="Doskar J."/>
            <person name="Pantucek R."/>
        </authorList>
    </citation>
    <scope>NUCLEOTIDE SEQUENCE [LARGE SCALE GENOMIC DNA]</scope>
    <source>
        <strain evidence="1 2">03/115</strain>
    </source>
</reference>